<evidence type="ECO:0000256" key="2">
    <source>
        <dbReference type="ARBA" id="ARBA00005866"/>
    </source>
</evidence>
<protein>
    <recommendedName>
        <fullName evidence="4">Putative glucose-6-phosphate 1-epimerase</fullName>
        <ecNumber evidence="4">5.1.3.15</ecNumber>
    </recommendedName>
</protein>
<keyword evidence="3 4" id="KW-0413">Isomerase</keyword>
<comment type="similarity">
    <text evidence="2 4">Belongs to the glucose-6-phosphate 1-epimerase family.</text>
</comment>
<name>A0A1P8JZW5_9BURK</name>
<dbReference type="Gene3D" id="2.70.98.10">
    <property type="match status" value="1"/>
</dbReference>
<dbReference type="STRING" id="1842727.RD110_20495"/>
<dbReference type="GO" id="GO:0030246">
    <property type="term" value="F:carbohydrate binding"/>
    <property type="evidence" value="ECO:0007669"/>
    <property type="project" value="UniProtKB-UniRule"/>
</dbReference>
<dbReference type="PIRSF" id="PIRSF016020">
    <property type="entry name" value="PHexose_mutarotase"/>
    <property type="match status" value="1"/>
</dbReference>
<evidence type="ECO:0000313" key="6">
    <source>
        <dbReference type="EMBL" id="APW39299.1"/>
    </source>
</evidence>
<feature type="active site" evidence="5">
    <location>
        <position position="148"/>
    </location>
</feature>
<dbReference type="SUPFAM" id="SSF74650">
    <property type="entry name" value="Galactose mutarotase-like"/>
    <property type="match status" value="1"/>
</dbReference>
<keyword evidence="7" id="KW-1185">Reference proteome</keyword>
<evidence type="ECO:0000313" key="7">
    <source>
        <dbReference type="Proteomes" id="UP000186609"/>
    </source>
</evidence>
<organism evidence="6 7">
    <name type="scientific">Rhodoferax koreensis</name>
    <dbReference type="NCBI Taxonomy" id="1842727"/>
    <lineage>
        <taxon>Bacteria</taxon>
        <taxon>Pseudomonadati</taxon>
        <taxon>Pseudomonadota</taxon>
        <taxon>Betaproteobacteria</taxon>
        <taxon>Burkholderiales</taxon>
        <taxon>Comamonadaceae</taxon>
        <taxon>Rhodoferax</taxon>
    </lineage>
</organism>
<comment type="catalytic activity">
    <reaction evidence="1">
        <text>alpha-D-glucose 6-phosphate = beta-D-glucose 6-phosphate</text>
        <dbReference type="Rhea" id="RHEA:16249"/>
        <dbReference type="ChEBI" id="CHEBI:58225"/>
        <dbReference type="ChEBI" id="CHEBI:58247"/>
        <dbReference type="EC" id="5.1.3.15"/>
    </reaction>
</comment>
<dbReference type="OrthoDB" id="9790727at2"/>
<sequence length="274" mass="29284">MMISQNEIFQGQPCMRLSHASGDSALVALHGGHVLSWTAGGIERLYLSPKAVMDGKTAIRGGVPVCFPQFNQRGPLAKHGFARNLPWTAEVDGDKGVFTLQSNATTRALWPHDFKAKLAVSLSAGGLQLDFSVDNTGTAPLEFTVALHTYFRVAAIAEVSLEGLDGRPVWDSVADTHAVQDGAVRFTQEFDCVYQAAANPLKLNDGQTSLHIAQSANLGQTVVWNPGAELCARLADMPADGYQNMLCVEAAQIDAPVSLAAGMHWAGWQQLTVA</sequence>
<dbReference type="AlphaFoldDB" id="A0A1P8JZW5"/>
<dbReference type="GO" id="GO:0005975">
    <property type="term" value="P:carbohydrate metabolic process"/>
    <property type="evidence" value="ECO:0007669"/>
    <property type="project" value="InterPro"/>
</dbReference>
<gene>
    <name evidence="6" type="ORF">RD110_20495</name>
</gene>
<dbReference type="EMBL" id="CP019236">
    <property type="protein sequence ID" value="APW39299.1"/>
    <property type="molecule type" value="Genomic_DNA"/>
</dbReference>
<dbReference type="PANTHER" id="PTHR11122:SF13">
    <property type="entry name" value="GLUCOSE-6-PHOSPHATE 1-EPIMERASE"/>
    <property type="match status" value="1"/>
</dbReference>
<accession>A0A1P8JZW5</accession>
<proteinExistence type="inferred from homology"/>
<evidence type="ECO:0000256" key="4">
    <source>
        <dbReference type="PIRNR" id="PIRNR016020"/>
    </source>
</evidence>
<feature type="active site" evidence="5">
    <location>
        <position position="249"/>
    </location>
</feature>
<dbReference type="GO" id="GO:0005737">
    <property type="term" value="C:cytoplasm"/>
    <property type="evidence" value="ECO:0007669"/>
    <property type="project" value="TreeGrafter"/>
</dbReference>
<dbReference type="Proteomes" id="UP000186609">
    <property type="component" value="Chromosome"/>
</dbReference>
<dbReference type="GO" id="GO:0047938">
    <property type="term" value="F:glucose-6-phosphate 1-epimerase activity"/>
    <property type="evidence" value="ECO:0007669"/>
    <property type="project" value="UniProtKB-UniRule"/>
</dbReference>
<evidence type="ECO:0000256" key="1">
    <source>
        <dbReference type="ARBA" id="ARBA00001096"/>
    </source>
</evidence>
<dbReference type="CDD" id="cd09020">
    <property type="entry name" value="D-hex-6-P-epi_like"/>
    <property type="match status" value="1"/>
</dbReference>
<dbReference type="Pfam" id="PF01263">
    <property type="entry name" value="Aldose_epim"/>
    <property type="match status" value="1"/>
</dbReference>
<evidence type="ECO:0000256" key="3">
    <source>
        <dbReference type="ARBA" id="ARBA00023235"/>
    </source>
</evidence>
<dbReference type="InterPro" id="IPR014718">
    <property type="entry name" value="GH-type_carb-bd"/>
</dbReference>
<dbReference type="InterPro" id="IPR011013">
    <property type="entry name" value="Gal_mutarotase_sf_dom"/>
</dbReference>
<dbReference type="KEGG" id="rhy:RD110_20495"/>
<dbReference type="InterPro" id="IPR008183">
    <property type="entry name" value="Aldose_1/G6P_1-epimerase"/>
</dbReference>
<evidence type="ECO:0000256" key="5">
    <source>
        <dbReference type="PIRSR" id="PIRSR016020-1"/>
    </source>
</evidence>
<reference evidence="6 7" key="1">
    <citation type="submission" date="2017-01" db="EMBL/GenBank/DDBJ databases">
        <authorList>
            <person name="Mah S.A."/>
            <person name="Swanson W.J."/>
            <person name="Moy G.W."/>
            <person name="Vacquier V.D."/>
        </authorList>
    </citation>
    <scope>NUCLEOTIDE SEQUENCE [LARGE SCALE GENOMIC DNA]</scope>
    <source>
        <strain evidence="6 7">DCY110</strain>
    </source>
</reference>
<dbReference type="PANTHER" id="PTHR11122">
    <property type="entry name" value="APOSPORY-ASSOCIATED PROTEIN C-RELATED"/>
    <property type="match status" value="1"/>
</dbReference>
<dbReference type="InterPro" id="IPR025532">
    <property type="entry name" value="G6P_1-epimerase"/>
</dbReference>
<dbReference type="EC" id="5.1.3.15" evidence="4"/>